<sequence length="103" mass="11515">MRRPLVLGVRLKKGLIRRRTVDERVTFRVASNAPLQTQACPFRKPSADPLETAKFSFTSAEIDRGIVLVFCRKWLNARGTTRDSQRGSSRREGEAAPDDDGGV</sequence>
<accession>A0AA40FN82</accession>
<keyword evidence="3" id="KW-1185">Reference proteome</keyword>
<dbReference type="EMBL" id="JAHYIQ010000023">
    <property type="protein sequence ID" value="KAK1122218.1"/>
    <property type="molecule type" value="Genomic_DNA"/>
</dbReference>
<organism evidence="2 3">
    <name type="scientific">Melipona bicolor</name>
    <dbReference type="NCBI Taxonomy" id="60889"/>
    <lineage>
        <taxon>Eukaryota</taxon>
        <taxon>Metazoa</taxon>
        <taxon>Ecdysozoa</taxon>
        <taxon>Arthropoda</taxon>
        <taxon>Hexapoda</taxon>
        <taxon>Insecta</taxon>
        <taxon>Pterygota</taxon>
        <taxon>Neoptera</taxon>
        <taxon>Endopterygota</taxon>
        <taxon>Hymenoptera</taxon>
        <taxon>Apocrita</taxon>
        <taxon>Aculeata</taxon>
        <taxon>Apoidea</taxon>
        <taxon>Anthophila</taxon>
        <taxon>Apidae</taxon>
        <taxon>Melipona</taxon>
    </lineage>
</organism>
<name>A0AA40FN82_9HYME</name>
<comment type="caution">
    <text evidence="2">The sequence shown here is derived from an EMBL/GenBank/DDBJ whole genome shotgun (WGS) entry which is preliminary data.</text>
</comment>
<evidence type="ECO:0000313" key="2">
    <source>
        <dbReference type="EMBL" id="KAK1122218.1"/>
    </source>
</evidence>
<dbReference type="AlphaFoldDB" id="A0AA40FN82"/>
<reference evidence="2" key="1">
    <citation type="submission" date="2021-10" db="EMBL/GenBank/DDBJ databases">
        <title>Melipona bicolor Genome sequencing and assembly.</title>
        <authorList>
            <person name="Araujo N.S."/>
            <person name="Arias M.C."/>
        </authorList>
    </citation>
    <scope>NUCLEOTIDE SEQUENCE</scope>
    <source>
        <strain evidence="2">USP_2M_L1-L4_2017</strain>
        <tissue evidence="2">Whole body</tissue>
    </source>
</reference>
<feature type="region of interest" description="Disordered" evidence="1">
    <location>
        <begin position="79"/>
        <end position="103"/>
    </location>
</feature>
<gene>
    <name evidence="2" type="ORF">K0M31_009444</name>
</gene>
<evidence type="ECO:0000313" key="3">
    <source>
        <dbReference type="Proteomes" id="UP001177670"/>
    </source>
</evidence>
<feature type="compositionally biased region" description="Basic and acidic residues" evidence="1">
    <location>
        <begin position="80"/>
        <end position="94"/>
    </location>
</feature>
<proteinExistence type="predicted"/>
<dbReference type="Proteomes" id="UP001177670">
    <property type="component" value="Unassembled WGS sequence"/>
</dbReference>
<protein>
    <submittedName>
        <fullName evidence="2">Uncharacterized protein</fullName>
    </submittedName>
</protein>
<evidence type="ECO:0000256" key="1">
    <source>
        <dbReference type="SAM" id="MobiDB-lite"/>
    </source>
</evidence>